<reference evidence="1" key="2">
    <citation type="submission" date="2021-04" db="EMBL/GenBank/DDBJ databases">
        <authorList>
            <person name="Gilroy R."/>
        </authorList>
    </citation>
    <scope>NUCLEOTIDE SEQUENCE</scope>
    <source>
        <strain evidence="1">ChiSjej1B19-8411</strain>
    </source>
</reference>
<sequence length="241" mass="28413">MFGYVVVNKSELKFREFEVYQSYYCGLCRELKRKYGVRGQVTLTYDMTFLLMVLSGLYEPREQKGTCRCVVHPGGKHPVRRNEITEYAADMNLLMAYYKCQDDWSDEKKVGRALLSVLLRKKSRRAAAIYRGKVNRMAGLLQKLYQKEKDGIVNLDEMAGCFGEIMAELFDYRQDVWSPHLRKMGFYLGKFIYLMDAYDDVEEDTRNGSYNPLKEFWGKPDFEEKSRQMLTMMMAECCREF</sequence>
<dbReference type="AlphaFoldDB" id="A0A9D1WGP2"/>
<dbReference type="EMBL" id="DXEX01000098">
    <property type="protein sequence ID" value="HIX58910.1"/>
    <property type="molecule type" value="Genomic_DNA"/>
</dbReference>
<dbReference type="InterPro" id="IPR043740">
    <property type="entry name" value="DUF5685"/>
</dbReference>
<proteinExistence type="predicted"/>
<gene>
    <name evidence="1" type="ORF">IAA45_04235</name>
</gene>
<reference evidence="1" key="1">
    <citation type="journal article" date="2021" name="PeerJ">
        <title>Extensive microbial diversity within the chicken gut microbiome revealed by metagenomics and culture.</title>
        <authorList>
            <person name="Gilroy R."/>
            <person name="Ravi A."/>
            <person name="Getino M."/>
            <person name="Pursley I."/>
            <person name="Horton D.L."/>
            <person name="Alikhan N.F."/>
            <person name="Baker D."/>
            <person name="Gharbi K."/>
            <person name="Hall N."/>
            <person name="Watson M."/>
            <person name="Adriaenssens E.M."/>
            <person name="Foster-Nyarko E."/>
            <person name="Jarju S."/>
            <person name="Secka A."/>
            <person name="Antonio M."/>
            <person name="Oren A."/>
            <person name="Chaudhuri R.R."/>
            <person name="La Ragione R."/>
            <person name="Hildebrand F."/>
            <person name="Pallen M.J."/>
        </authorList>
    </citation>
    <scope>NUCLEOTIDE SEQUENCE</scope>
    <source>
        <strain evidence="1">ChiSjej1B19-8411</strain>
    </source>
</reference>
<feature type="non-terminal residue" evidence="1">
    <location>
        <position position="241"/>
    </location>
</feature>
<organism evidence="1 2">
    <name type="scientific">Candidatus Blautia gallistercoris</name>
    <dbReference type="NCBI Taxonomy" id="2838490"/>
    <lineage>
        <taxon>Bacteria</taxon>
        <taxon>Bacillati</taxon>
        <taxon>Bacillota</taxon>
        <taxon>Clostridia</taxon>
        <taxon>Lachnospirales</taxon>
        <taxon>Lachnospiraceae</taxon>
        <taxon>Blautia</taxon>
    </lineage>
</organism>
<dbReference type="Pfam" id="PF18937">
    <property type="entry name" value="DUF5685"/>
    <property type="match status" value="1"/>
</dbReference>
<comment type="caution">
    <text evidence="1">The sequence shown here is derived from an EMBL/GenBank/DDBJ whole genome shotgun (WGS) entry which is preliminary data.</text>
</comment>
<name>A0A9D1WGP2_9FIRM</name>
<evidence type="ECO:0000313" key="1">
    <source>
        <dbReference type="EMBL" id="HIX58910.1"/>
    </source>
</evidence>
<accession>A0A9D1WGP2</accession>
<protein>
    <submittedName>
        <fullName evidence="1">Uncharacterized protein</fullName>
    </submittedName>
</protein>
<dbReference type="Proteomes" id="UP000886817">
    <property type="component" value="Unassembled WGS sequence"/>
</dbReference>
<evidence type="ECO:0000313" key="2">
    <source>
        <dbReference type="Proteomes" id="UP000886817"/>
    </source>
</evidence>